<reference evidence="7" key="2">
    <citation type="submission" date="2017-05" db="EMBL/GenBank/DDBJ databases">
        <title>Whole genome sequence of fish pathogenic bacteria, Photobacterium damselae subsp. piscicida, strain 91-197, isolated from hybrid striped bass (Morone sp.) in USA.</title>
        <authorList>
            <person name="Teru Y."/>
            <person name="Hikima J."/>
            <person name="Kono T."/>
            <person name="Sakai M."/>
            <person name="Takano T."/>
            <person name="Hawke J.P."/>
            <person name="Takeyama H."/>
            <person name="Aoki T."/>
        </authorList>
    </citation>
    <scope>NUCLEOTIDE SEQUENCE [LARGE SCALE GENOMIC DNA]</scope>
    <source>
        <strain evidence="7">91-197</strain>
    </source>
</reference>
<keyword evidence="3" id="KW-0175">Coiled coil</keyword>
<evidence type="ECO:0000256" key="2">
    <source>
        <dbReference type="PIRNR" id="PIRNR002094"/>
    </source>
</evidence>
<dbReference type="PANTHER" id="PTHR35089:SF1">
    <property type="entry name" value="CHAPERONE PROTEIN SKP"/>
    <property type="match status" value="1"/>
</dbReference>
<dbReference type="Proteomes" id="UP000516656">
    <property type="component" value="Chromosome 1"/>
</dbReference>
<dbReference type="GO" id="GO:0005829">
    <property type="term" value="C:cytosol"/>
    <property type="evidence" value="ECO:0007669"/>
    <property type="project" value="TreeGrafter"/>
</dbReference>
<dbReference type="AlphaFoldDB" id="A0A1Q9H339"/>
<comment type="subunit">
    <text evidence="2">Homotrimer.</text>
</comment>
<keyword evidence="2" id="KW-0143">Chaperone</keyword>
<feature type="coiled-coil region" evidence="3">
    <location>
        <begin position="60"/>
        <end position="109"/>
    </location>
</feature>
<dbReference type="Gene3D" id="3.30.910.20">
    <property type="entry name" value="Skp domain"/>
    <property type="match status" value="1"/>
</dbReference>
<dbReference type="SUPFAM" id="SSF111384">
    <property type="entry name" value="OmpH-like"/>
    <property type="match status" value="1"/>
</dbReference>
<reference evidence="6 8" key="3">
    <citation type="submission" date="2020-09" db="EMBL/GenBank/DDBJ databases">
        <title>Complete, closed and curated genome sequences of Photobacterium damselae subsp. piscicida isolates from Australia indicate localised evolution and additional plasmid-borne pathogenicity mechanisms.</title>
        <authorList>
            <person name="Baseggio L."/>
            <person name="Silayeva O."/>
            <person name="Buller N."/>
            <person name="Landos M."/>
            <person name="Engelstaedter J."/>
            <person name="Barnes A.C."/>
        </authorList>
    </citation>
    <scope>NUCLEOTIDE SEQUENCE [LARGE SCALE GENOMIC DNA]</scope>
    <source>
        <strain evidence="6 8">AS-16-0540-1</strain>
    </source>
</reference>
<proteinExistence type="inferred from homology"/>
<dbReference type="Proteomes" id="UP000218676">
    <property type="component" value="Chromosome 1"/>
</dbReference>
<comment type="similarity">
    <text evidence="2">Belongs to the skp family.</text>
</comment>
<dbReference type="InterPro" id="IPR005632">
    <property type="entry name" value="Chaperone_Skp"/>
</dbReference>
<gene>
    <name evidence="6" type="ORF">IC627_03155</name>
    <name evidence="5" type="ORF">PDPUS_1_02631</name>
</gene>
<dbReference type="EMBL" id="CP061854">
    <property type="protein sequence ID" value="QOD57052.1"/>
    <property type="molecule type" value="Genomic_DNA"/>
</dbReference>
<dbReference type="PANTHER" id="PTHR35089">
    <property type="entry name" value="CHAPERONE PROTEIN SKP"/>
    <property type="match status" value="1"/>
</dbReference>
<reference evidence="5" key="1">
    <citation type="journal article" date="2017" name="Genome Announc.">
        <title>Whole-Genome Sequence of Photobacterium damselae subsp. piscicida Strain 91-197, Isolated from Hybrid Striped Bass (Morone sp.) in the United States.</title>
        <authorList>
            <person name="Teru Y."/>
            <person name="Hikima J."/>
            <person name="Kono T."/>
            <person name="Sakai M."/>
            <person name="Takano T."/>
            <person name="Hawke J.P."/>
            <person name="Takeyama H."/>
            <person name="Aoki T."/>
        </authorList>
    </citation>
    <scope>NUCLEOTIDE SEQUENCE</scope>
    <source>
        <strain evidence="5">91-197</strain>
    </source>
</reference>
<evidence type="ECO:0000313" key="6">
    <source>
        <dbReference type="EMBL" id="QOD57052.1"/>
    </source>
</evidence>
<name>A0A1Q9H339_PHODP</name>
<dbReference type="SMART" id="SM00935">
    <property type="entry name" value="OmpH"/>
    <property type="match status" value="1"/>
</dbReference>
<dbReference type="SMR" id="A0A1Q9H339"/>
<dbReference type="GO" id="GO:0050821">
    <property type="term" value="P:protein stabilization"/>
    <property type="evidence" value="ECO:0007669"/>
    <property type="project" value="TreeGrafter"/>
</dbReference>
<dbReference type="GO" id="GO:0051082">
    <property type="term" value="F:unfolded protein binding"/>
    <property type="evidence" value="ECO:0007669"/>
    <property type="project" value="InterPro"/>
</dbReference>
<comment type="function">
    <text evidence="2">Molecular chaperone that interacts specifically with outer membrane proteins, thus maintaining the solubility of early folding intermediates during passage through the periplasm.</text>
</comment>
<comment type="subcellular location">
    <subcellularLocation>
        <location evidence="2">Periplasm</location>
    </subcellularLocation>
</comment>
<evidence type="ECO:0000256" key="4">
    <source>
        <dbReference type="SAM" id="SignalP"/>
    </source>
</evidence>
<evidence type="ECO:0000313" key="5">
    <source>
        <dbReference type="EMBL" id="BAX54005.1"/>
    </source>
</evidence>
<dbReference type="InterPro" id="IPR024930">
    <property type="entry name" value="Skp_dom_sf"/>
</dbReference>
<feature type="chain" id="PRO_5011397518" description="Chaperone protein skp" evidence="4">
    <location>
        <begin position="24"/>
        <end position="169"/>
    </location>
</feature>
<evidence type="ECO:0000256" key="1">
    <source>
        <dbReference type="ARBA" id="ARBA00022729"/>
    </source>
</evidence>
<keyword evidence="1 4" id="KW-0732">Signal</keyword>
<dbReference type="GeneID" id="93398630"/>
<dbReference type="RefSeq" id="WP_044174650.1">
    <property type="nucleotide sequence ID" value="NZ_AP018045.1"/>
</dbReference>
<protein>
    <recommendedName>
        <fullName evidence="2">Chaperone protein skp</fullName>
    </recommendedName>
</protein>
<feature type="signal peptide" evidence="4">
    <location>
        <begin position="1"/>
        <end position="23"/>
    </location>
</feature>
<accession>A0A1Q9H339</accession>
<dbReference type="EMBL" id="AP018045">
    <property type="protein sequence ID" value="BAX54005.1"/>
    <property type="molecule type" value="Genomic_DNA"/>
</dbReference>
<dbReference type="PIRSF" id="PIRSF002094">
    <property type="entry name" value="OMP26_Skp"/>
    <property type="match status" value="1"/>
</dbReference>
<keyword evidence="2" id="KW-0574">Periplasm</keyword>
<evidence type="ECO:0000313" key="8">
    <source>
        <dbReference type="Proteomes" id="UP000516656"/>
    </source>
</evidence>
<dbReference type="GO" id="GO:0042597">
    <property type="term" value="C:periplasmic space"/>
    <property type="evidence" value="ECO:0007669"/>
    <property type="project" value="UniProtKB-SubCell"/>
</dbReference>
<organism evidence="6 8">
    <name type="scientific">Photobacterium damsela subsp. piscicida</name>
    <name type="common">Pasteurella piscicida</name>
    <dbReference type="NCBI Taxonomy" id="38294"/>
    <lineage>
        <taxon>Bacteria</taxon>
        <taxon>Pseudomonadati</taxon>
        <taxon>Pseudomonadota</taxon>
        <taxon>Gammaproteobacteria</taxon>
        <taxon>Vibrionales</taxon>
        <taxon>Vibrionaceae</taxon>
        <taxon>Photobacterium</taxon>
    </lineage>
</organism>
<sequence length="169" mass="18896">MKQWVKAAGLSLVILSSSMYANAAEAAQKIGYVATGQAMAQLAKRYNVQDKLRKEFSGRVNELRSLEKKMKAKIDKLKRDGAVMSDSDRTKLQRELASLESDYKLKAQALAEDQRRRGQEEEQKLVMKIRTAIDSVAKKEGYNLVLDANAVLFASKKDDLSQKVISAVK</sequence>
<dbReference type="Pfam" id="PF03938">
    <property type="entry name" value="OmpH"/>
    <property type="match status" value="1"/>
</dbReference>
<evidence type="ECO:0000256" key="3">
    <source>
        <dbReference type="SAM" id="Coils"/>
    </source>
</evidence>
<evidence type="ECO:0000313" key="7">
    <source>
        <dbReference type="Proteomes" id="UP000218676"/>
    </source>
</evidence>